<protein>
    <submittedName>
        <fullName evidence="2">Uncharacterized protein</fullName>
    </submittedName>
</protein>
<dbReference type="AlphaFoldDB" id="A0A078MBB7"/>
<evidence type="ECO:0000256" key="1">
    <source>
        <dbReference type="SAM" id="Phobius"/>
    </source>
</evidence>
<keyword evidence="1" id="KW-0472">Membrane</keyword>
<keyword evidence="3" id="KW-1185">Reference proteome</keyword>
<reference evidence="2 3" key="1">
    <citation type="submission" date="2014-07" db="EMBL/GenBank/DDBJ databases">
        <authorList>
            <person name="Urmite Genomes Urmite Genomes"/>
        </authorList>
    </citation>
    <scope>NUCLEOTIDE SEQUENCE [LARGE SCALE GENOMIC DNA]</scope>
    <source>
        <strain evidence="2 3">13MG44_air</strain>
    </source>
</reference>
<keyword evidence="1" id="KW-1133">Transmembrane helix</keyword>
<sequence>MIMPVWLMWLIPPVVFMIIPLKMLIDWFAIYLPLDKKYNRKEITVKASWKIWLTDIGLHLAAVGIMYASLYIDPLFRGNPTSFDDVKEISNATPDWIVAFFEGVIANPFDSIYSMIFVLIVFVVIILVQFKLTQKIYAKFGLNAKQVTRSSIISTLLMAPWIIMIPTSLFSSII</sequence>
<name>A0A078MBB7_9STAP</name>
<dbReference type="EMBL" id="CCSE01000001">
    <property type="protein sequence ID" value="CEA03519.1"/>
    <property type="molecule type" value="Genomic_DNA"/>
</dbReference>
<dbReference type="HOGENOM" id="CLU_1538055_0_0_9"/>
<feature type="transmembrane region" description="Helical" evidence="1">
    <location>
        <begin position="51"/>
        <end position="72"/>
    </location>
</feature>
<keyword evidence="1" id="KW-0812">Transmembrane</keyword>
<gene>
    <name evidence="2" type="ORF">BN1048_02118</name>
</gene>
<evidence type="ECO:0000313" key="2">
    <source>
        <dbReference type="EMBL" id="CEA03519.1"/>
    </source>
</evidence>
<organism evidence="2 3">
    <name type="scientific">Jeotgalicoccus saudimassiliensis</name>
    <dbReference type="NCBI Taxonomy" id="1461582"/>
    <lineage>
        <taxon>Bacteria</taxon>
        <taxon>Bacillati</taxon>
        <taxon>Bacillota</taxon>
        <taxon>Bacilli</taxon>
        <taxon>Bacillales</taxon>
        <taxon>Staphylococcaceae</taxon>
        <taxon>Jeotgalicoccus</taxon>
    </lineage>
</organism>
<evidence type="ECO:0000313" key="3">
    <source>
        <dbReference type="Proteomes" id="UP000044136"/>
    </source>
</evidence>
<feature type="transmembrane region" description="Helical" evidence="1">
    <location>
        <begin position="151"/>
        <end position="173"/>
    </location>
</feature>
<feature type="transmembrane region" description="Helical" evidence="1">
    <location>
        <begin position="6"/>
        <end position="30"/>
    </location>
</feature>
<proteinExistence type="predicted"/>
<dbReference type="Proteomes" id="UP000044136">
    <property type="component" value="Unassembled WGS sequence"/>
</dbReference>
<accession>A0A078MBB7</accession>
<dbReference type="RefSeq" id="WP_035811021.1">
    <property type="nucleotide sequence ID" value="NZ_CCSE01000001.1"/>
</dbReference>
<feature type="transmembrane region" description="Helical" evidence="1">
    <location>
        <begin position="112"/>
        <end position="130"/>
    </location>
</feature>
<dbReference type="OrthoDB" id="2417611at2"/>